<evidence type="ECO:0008006" key="3">
    <source>
        <dbReference type="Google" id="ProtNLM"/>
    </source>
</evidence>
<dbReference type="RefSeq" id="WP_100909457.1">
    <property type="nucleotide sequence ID" value="NZ_CP017768.1"/>
</dbReference>
<dbReference type="AlphaFoldDB" id="A0A2H4VRZ5"/>
<dbReference type="Pfam" id="PF00543">
    <property type="entry name" value="P-II"/>
    <property type="match status" value="1"/>
</dbReference>
<proteinExistence type="predicted"/>
<evidence type="ECO:0000313" key="2">
    <source>
        <dbReference type="Proteomes" id="UP000232631"/>
    </source>
</evidence>
<dbReference type="Proteomes" id="UP000232631">
    <property type="component" value="Chromosome"/>
</dbReference>
<gene>
    <name evidence="1" type="ORF">BK009_09310</name>
</gene>
<dbReference type="KEGG" id="msub:BK009_09310"/>
<dbReference type="InterPro" id="IPR015867">
    <property type="entry name" value="N-reg_PII/ATP_PRibTrfase_C"/>
</dbReference>
<dbReference type="PROSITE" id="PS51343">
    <property type="entry name" value="PII_GLNB_DOM"/>
    <property type="match status" value="1"/>
</dbReference>
<dbReference type="InterPro" id="IPR011322">
    <property type="entry name" value="N-reg_PII-like_a/b"/>
</dbReference>
<dbReference type="InterPro" id="IPR002187">
    <property type="entry name" value="N-reg_PII"/>
</dbReference>
<dbReference type="Gene3D" id="3.30.70.120">
    <property type="match status" value="1"/>
</dbReference>
<dbReference type="SUPFAM" id="SSF54913">
    <property type="entry name" value="GlnB-like"/>
    <property type="match status" value="1"/>
</dbReference>
<dbReference type="EMBL" id="CP017768">
    <property type="protein sequence ID" value="AUB60852.1"/>
    <property type="molecule type" value="Genomic_DNA"/>
</dbReference>
<accession>A0A2H4VRZ5</accession>
<dbReference type="GO" id="GO:0006808">
    <property type="term" value="P:regulation of nitrogen utilization"/>
    <property type="evidence" value="ECO:0007669"/>
    <property type="project" value="InterPro"/>
</dbReference>
<dbReference type="GeneID" id="35126690"/>
<dbReference type="SMART" id="SM00938">
    <property type="entry name" value="P-II"/>
    <property type="match status" value="1"/>
</dbReference>
<organism evidence="1 2">
    <name type="scientific">Methanobacterium subterraneum</name>
    <dbReference type="NCBI Taxonomy" id="59277"/>
    <lineage>
        <taxon>Archaea</taxon>
        <taxon>Methanobacteriati</taxon>
        <taxon>Methanobacteriota</taxon>
        <taxon>Methanomada group</taxon>
        <taxon>Methanobacteria</taxon>
        <taxon>Methanobacteriales</taxon>
        <taxon>Methanobacteriaceae</taxon>
        <taxon>Methanobacterium</taxon>
    </lineage>
</organism>
<dbReference type="GO" id="GO:0030234">
    <property type="term" value="F:enzyme regulator activity"/>
    <property type="evidence" value="ECO:0007669"/>
    <property type="project" value="InterPro"/>
</dbReference>
<keyword evidence="2" id="KW-1185">Reference proteome</keyword>
<protein>
    <recommendedName>
        <fullName evidence="3">P-II family nitrogen regulator</fullName>
    </recommendedName>
</protein>
<name>A0A2H4VRZ5_9EURY</name>
<sequence length="113" mass="12445">MNNTCSSFKLIYVIVEAGRGSHIMESARKAGAEGGTIYFGRGTSIHEHGKFFGMPIEPEKEVVMIVIKESLVNQVFEAIVLEGEINTPRKGIAFILDVDRVAGICHLNEHESK</sequence>
<reference evidence="1 2" key="1">
    <citation type="submission" date="2016-10" db="EMBL/GenBank/DDBJ databases">
        <title>Comparative genomics between deep and shallow subseafloor isolates.</title>
        <authorList>
            <person name="Ishii S."/>
            <person name="Miller J.R."/>
            <person name="Sutton G."/>
            <person name="Suzuki S."/>
            <person name="Methe B."/>
            <person name="Inagaki F."/>
            <person name="Imachi H."/>
        </authorList>
    </citation>
    <scope>NUCLEOTIDE SEQUENCE [LARGE SCALE GENOMIC DNA]</scope>
    <source>
        <strain evidence="1 2">A8p</strain>
    </source>
</reference>
<evidence type="ECO:0000313" key="1">
    <source>
        <dbReference type="EMBL" id="AUB60852.1"/>
    </source>
</evidence>